<dbReference type="EMBL" id="PKMF04000420">
    <property type="protein sequence ID" value="KAK7832615.1"/>
    <property type="molecule type" value="Genomic_DNA"/>
</dbReference>
<proteinExistence type="predicted"/>
<organism evidence="2 3">
    <name type="scientific">Quercus suber</name>
    <name type="common">Cork oak</name>
    <dbReference type="NCBI Taxonomy" id="58331"/>
    <lineage>
        <taxon>Eukaryota</taxon>
        <taxon>Viridiplantae</taxon>
        <taxon>Streptophyta</taxon>
        <taxon>Embryophyta</taxon>
        <taxon>Tracheophyta</taxon>
        <taxon>Spermatophyta</taxon>
        <taxon>Magnoliopsida</taxon>
        <taxon>eudicotyledons</taxon>
        <taxon>Gunneridae</taxon>
        <taxon>Pentapetalae</taxon>
        <taxon>rosids</taxon>
        <taxon>fabids</taxon>
        <taxon>Fagales</taxon>
        <taxon>Fagaceae</taxon>
        <taxon>Quercus</taxon>
    </lineage>
</organism>
<evidence type="ECO:0000256" key="1">
    <source>
        <dbReference type="SAM" id="Phobius"/>
    </source>
</evidence>
<keyword evidence="1" id="KW-0472">Membrane</keyword>
<dbReference type="Proteomes" id="UP000237347">
    <property type="component" value="Unassembled WGS sequence"/>
</dbReference>
<evidence type="ECO:0000313" key="2">
    <source>
        <dbReference type="EMBL" id="KAK7832615.1"/>
    </source>
</evidence>
<accession>A0AAW0K1L4</accession>
<dbReference type="InterPro" id="IPR036259">
    <property type="entry name" value="MFS_trans_sf"/>
</dbReference>
<evidence type="ECO:0000313" key="3">
    <source>
        <dbReference type="Proteomes" id="UP000237347"/>
    </source>
</evidence>
<feature type="transmembrane region" description="Helical" evidence="1">
    <location>
        <begin position="66"/>
        <end position="88"/>
    </location>
</feature>
<sequence>NIFCCIDVNRISLRCCYFLVHSSKISQDSYVGLLIIIFLHRSATKGAKCLKPATLPRMQWNYITTIIRMGFFTDAFNLFCISTVSKLLGRLYYYDTSTGKSGKLPQNFNNAVIGVALIGTLTGHLGLLTNLALKELTASLQLSRSFVPYAPACPLVQAKKLFWLGLGIGGDYPVSATIMSDYSNKRTHGAFMVYAMQGVGIVFTGL</sequence>
<feature type="transmembrane region" description="Helical" evidence="1">
    <location>
        <begin position="108"/>
        <end position="133"/>
    </location>
</feature>
<comment type="caution">
    <text evidence="2">The sequence shown here is derived from an EMBL/GenBank/DDBJ whole genome shotgun (WGS) entry which is preliminary data.</text>
</comment>
<gene>
    <name evidence="2" type="primary">PHT1-11_1</name>
    <name evidence="2" type="ORF">CFP56_026232</name>
</gene>
<keyword evidence="1" id="KW-0812">Transmembrane</keyword>
<keyword evidence="1" id="KW-1133">Transmembrane helix</keyword>
<name>A0AAW0K1L4_QUESU</name>
<keyword evidence="3" id="KW-1185">Reference proteome</keyword>
<reference evidence="2 3" key="1">
    <citation type="journal article" date="2018" name="Sci. Data">
        <title>The draft genome sequence of cork oak.</title>
        <authorList>
            <person name="Ramos A.M."/>
            <person name="Usie A."/>
            <person name="Barbosa P."/>
            <person name="Barros P.M."/>
            <person name="Capote T."/>
            <person name="Chaves I."/>
            <person name="Simoes F."/>
            <person name="Abreu I."/>
            <person name="Carrasquinho I."/>
            <person name="Faro C."/>
            <person name="Guimaraes J.B."/>
            <person name="Mendonca D."/>
            <person name="Nobrega F."/>
            <person name="Rodrigues L."/>
            <person name="Saibo N.J.M."/>
            <person name="Varela M.C."/>
            <person name="Egas C."/>
            <person name="Matos J."/>
            <person name="Miguel C.M."/>
            <person name="Oliveira M.M."/>
            <person name="Ricardo C.P."/>
            <person name="Goncalves S."/>
        </authorList>
    </citation>
    <scope>NUCLEOTIDE SEQUENCE [LARGE SCALE GENOMIC DNA]</scope>
    <source>
        <strain evidence="3">cv. HL8</strain>
    </source>
</reference>
<feature type="non-terminal residue" evidence="2">
    <location>
        <position position="1"/>
    </location>
</feature>
<feature type="non-terminal residue" evidence="2">
    <location>
        <position position="206"/>
    </location>
</feature>
<dbReference type="Gene3D" id="1.20.1250.20">
    <property type="entry name" value="MFS general substrate transporter like domains"/>
    <property type="match status" value="1"/>
</dbReference>
<protein>
    <submittedName>
        <fullName evidence="2">Inorganic phosphate transporter 1-11</fullName>
    </submittedName>
</protein>
<dbReference type="AlphaFoldDB" id="A0AAW0K1L4"/>